<feature type="region of interest" description="Disordered" evidence="1">
    <location>
        <begin position="1"/>
        <end position="20"/>
    </location>
</feature>
<dbReference type="EMBL" id="ML210382">
    <property type="protein sequence ID" value="TFK18728.1"/>
    <property type="molecule type" value="Genomic_DNA"/>
</dbReference>
<dbReference type="PANTHER" id="PTHR31912">
    <property type="entry name" value="IP13529P"/>
    <property type="match status" value="1"/>
</dbReference>
<dbReference type="OrthoDB" id="2506088at2759"/>
<name>A0A5C3KSG7_COPMA</name>
<dbReference type="Proteomes" id="UP000307440">
    <property type="component" value="Unassembled WGS sequence"/>
</dbReference>
<dbReference type="AlphaFoldDB" id="A0A5C3KSG7"/>
<sequence>MEQESKQHIPMNQPVPQPTFWSPAIPPVMTTGEQEMWDQFETGQYKIMVKDLEACHAAQLAEYEQQVQSYNLWAGLEQDAPGMTDLKGGDALQDEEELALLEALEAIGVSETDSLAILNQETDEEKNGKWAPYPSKLLFLLNAIDNMPWLRVSSGLMNVILWLLQEAGVQHVPKANALRKDVGIETIHWTSPRGNAYLFNSPAAIIANDWSNPAVRPHIHHYPSLGNGKVSEIWDREKWWHTLDHHTLSPMYDYRKHHYFIDEPARTVKWIVVIPIQWLEDDEGKNKATILDANDEVVTIPAADLIENILDLEENGTVPLWSQSTIDAGYPSQMPNPDRALAQGDPLYVSFIDVFGDDIHRNLPRRMLNKDSHIYFISTSPNATVPEQFQGIKTVIEVYDPLTDQYIWFKLQCNCGPGDNPTQSEASGHIGGGGNKPCQKCMVGGTNKERITDPGFEKIFSPGPTRGVTTTLNAMKSQVELACNGMAALVSRDQTSTGVKDAYTQFWIDKLFKILAQVNAFHTYDLVTIEQYRLVKSVGILSALLWFPEIYNMDEYLNNVNVAVANVLDSSAAVDPSKIVTKIKYHLLTHLVDNIKHFGPVVGIATKGYESFNGVFRLCSGLSIHQAPSCDIVLQLAKQEAFKHLASGGWQMTEGGGLVQPGFLLWNYVAENTVFQQLFNLPGHGNIFRPYSA</sequence>
<organism evidence="2 3">
    <name type="scientific">Coprinopsis marcescibilis</name>
    <name type="common">Agaric fungus</name>
    <name type="synonym">Psathyrella marcescibilis</name>
    <dbReference type="NCBI Taxonomy" id="230819"/>
    <lineage>
        <taxon>Eukaryota</taxon>
        <taxon>Fungi</taxon>
        <taxon>Dikarya</taxon>
        <taxon>Basidiomycota</taxon>
        <taxon>Agaricomycotina</taxon>
        <taxon>Agaricomycetes</taxon>
        <taxon>Agaricomycetidae</taxon>
        <taxon>Agaricales</taxon>
        <taxon>Agaricineae</taxon>
        <taxon>Psathyrellaceae</taxon>
        <taxon>Coprinopsis</taxon>
    </lineage>
</organism>
<accession>A0A5C3KSG7</accession>
<dbReference type="STRING" id="230819.A0A5C3KSG7"/>
<keyword evidence="3" id="KW-1185">Reference proteome</keyword>
<evidence type="ECO:0000256" key="1">
    <source>
        <dbReference type="SAM" id="MobiDB-lite"/>
    </source>
</evidence>
<dbReference type="PANTHER" id="PTHR31912:SF34">
    <property type="entry name" value="NOTOCHORD-RELATED PROTEIN"/>
    <property type="match status" value="1"/>
</dbReference>
<reference evidence="2 3" key="1">
    <citation type="journal article" date="2019" name="Nat. Ecol. Evol.">
        <title>Megaphylogeny resolves global patterns of mushroom evolution.</title>
        <authorList>
            <person name="Varga T."/>
            <person name="Krizsan K."/>
            <person name="Foldi C."/>
            <person name="Dima B."/>
            <person name="Sanchez-Garcia M."/>
            <person name="Sanchez-Ramirez S."/>
            <person name="Szollosi G.J."/>
            <person name="Szarkandi J.G."/>
            <person name="Papp V."/>
            <person name="Albert L."/>
            <person name="Andreopoulos W."/>
            <person name="Angelini C."/>
            <person name="Antonin V."/>
            <person name="Barry K.W."/>
            <person name="Bougher N.L."/>
            <person name="Buchanan P."/>
            <person name="Buyck B."/>
            <person name="Bense V."/>
            <person name="Catcheside P."/>
            <person name="Chovatia M."/>
            <person name="Cooper J."/>
            <person name="Damon W."/>
            <person name="Desjardin D."/>
            <person name="Finy P."/>
            <person name="Geml J."/>
            <person name="Haridas S."/>
            <person name="Hughes K."/>
            <person name="Justo A."/>
            <person name="Karasinski D."/>
            <person name="Kautmanova I."/>
            <person name="Kiss B."/>
            <person name="Kocsube S."/>
            <person name="Kotiranta H."/>
            <person name="LaButti K.M."/>
            <person name="Lechner B.E."/>
            <person name="Liimatainen K."/>
            <person name="Lipzen A."/>
            <person name="Lukacs Z."/>
            <person name="Mihaltcheva S."/>
            <person name="Morgado L.N."/>
            <person name="Niskanen T."/>
            <person name="Noordeloos M.E."/>
            <person name="Ohm R.A."/>
            <person name="Ortiz-Santana B."/>
            <person name="Ovrebo C."/>
            <person name="Racz N."/>
            <person name="Riley R."/>
            <person name="Savchenko A."/>
            <person name="Shiryaev A."/>
            <person name="Soop K."/>
            <person name="Spirin V."/>
            <person name="Szebenyi C."/>
            <person name="Tomsovsky M."/>
            <person name="Tulloss R.E."/>
            <person name="Uehling J."/>
            <person name="Grigoriev I.V."/>
            <person name="Vagvolgyi C."/>
            <person name="Papp T."/>
            <person name="Martin F.M."/>
            <person name="Miettinen O."/>
            <person name="Hibbett D.S."/>
            <person name="Nagy L.G."/>
        </authorList>
    </citation>
    <scope>NUCLEOTIDE SEQUENCE [LARGE SCALE GENOMIC DNA]</scope>
    <source>
        <strain evidence="2 3">CBS 121175</strain>
    </source>
</reference>
<gene>
    <name evidence="2" type="ORF">FA15DRAFT_709624</name>
</gene>
<evidence type="ECO:0000313" key="3">
    <source>
        <dbReference type="Proteomes" id="UP000307440"/>
    </source>
</evidence>
<protein>
    <submittedName>
        <fullName evidence="2">Uncharacterized protein</fullName>
    </submittedName>
</protein>
<proteinExistence type="predicted"/>
<evidence type="ECO:0000313" key="2">
    <source>
        <dbReference type="EMBL" id="TFK18728.1"/>
    </source>
</evidence>